<keyword evidence="3" id="KW-1185">Reference proteome</keyword>
<evidence type="ECO:0000256" key="1">
    <source>
        <dbReference type="SAM" id="MobiDB-lite"/>
    </source>
</evidence>
<comment type="caution">
    <text evidence="2">The sequence shown here is derived from an EMBL/GenBank/DDBJ whole genome shotgun (WGS) entry which is preliminary data.</text>
</comment>
<name>A0A9W4T8W1_9GLOM</name>
<feature type="region of interest" description="Disordered" evidence="1">
    <location>
        <begin position="37"/>
        <end position="63"/>
    </location>
</feature>
<feature type="non-terminal residue" evidence="2">
    <location>
        <position position="1"/>
    </location>
</feature>
<proteinExistence type="predicted"/>
<dbReference type="EMBL" id="CAMKVN010011241">
    <property type="protein sequence ID" value="CAI2194670.1"/>
    <property type="molecule type" value="Genomic_DNA"/>
</dbReference>
<dbReference type="OrthoDB" id="2446007at2759"/>
<accession>A0A9W4T8W1</accession>
<evidence type="ECO:0000313" key="2">
    <source>
        <dbReference type="EMBL" id="CAI2194670.1"/>
    </source>
</evidence>
<gene>
    <name evidence="2" type="ORF">FWILDA_LOCUS16693</name>
</gene>
<evidence type="ECO:0000313" key="3">
    <source>
        <dbReference type="Proteomes" id="UP001153678"/>
    </source>
</evidence>
<dbReference type="Proteomes" id="UP001153678">
    <property type="component" value="Unassembled WGS sequence"/>
</dbReference>
<dbReference type="AlphaFoldDB" id="A0A9W4T8W1"/>
<protein>
    <submittedName>
        <fullName evidence="2">15292_t:CDS:1</fullName>
    </submittedName>
</protein>
<sequence length="490" mass="57227">MITHEEIKIKTELNKTDREYQEAKKEYQDAKKDLEKWKEGERGNRLDQLERKLEDEEWKNEGQKRRWEDRIKELKEEKERLKDRIKKLETMKMMWANQTIKLQDKLAGITEEKAQKLPEKLEFRDPHPLLMGSGSAWDFQASDALKEKLKDAIHDHFRCWKDGQLEKTTIPQYFILAGAGEGKSRTAQELPKLLIECTNDDVDLQNRLKSALVFNLSFENGTKLFRGVEVDSSYIIGNRMLFQLLKHPNETWNDFKNRYEVTPEKVLRHIARHRNQEFDDLNVIIILDGLQVAMNDPDDATISMPIHNLASSQKRVFLPVTSLKPPKINNNPVFIDNSVMKMLINDMGGHGRALEALEVSVREKDLDNINFIDLINNVRSKLIDNYQGWLSKTIYLKPVLRIILSRTQVDKNQDISTFKGKGLKIDDVTQFGLVRFESQSTDQVVGYLTCPYIWLWIMAHALSNDKVLQNWNFNYYNEVRNRTGDPSIPP</sequence>
<organism evidence="2 3">
    <name type="scientific">Funneliformis geosporum</name>
    <dbReference type="NCBI Taxonomy" id="1117311"/>
    <lineage>
        <taxon>Eukaryota</taxon>
        <taxon>Fungi</taxon>
        <taxon>Fungi incertae sedis</taxon>
        <taxon>Mucoromycota</taxon>
        <taxon>Glomeromycotina</taxon>
        <taxon>Glomeromycetes</taxon>
        <taxon>Glomerales</taxon>
        <taxon>Glomeraceae</taxon>
        <taxon>Funneliformis</taxon>
    </lineage>
</organism>
<reference evidence="2" key="1">
    <citation type="submission" date="2022-08" db="EMBL/GenBank/DDBJ databases">
        <authorList>
            <person name="Kallberg Y."/>
            <person name="Tangrot J."/>
            <person name="Rosling A."/>
        </authorList>
    </citation>
    <scope>NUCLEOTIDE SEQUENCE</scope>
    <source>
        <strain evidence="2">Wild A</strain>
    </source>
</reference>